<name>D1W2J8_9BACT</name>
<proteinExistence type="predicted"/>
<keyword evidence="2" id="KW-1185">Reference proteome</keyword>
<gene>
    <name evidence="1" type="ORF">HMPREF0650_2511</name>
</gene>
<dbReference type="Proteomes" id="UP000005283">
    <property type="component" value="Unassembled WGS sequence"/>
</dbReference>
<evidence type="ECO:0000313" key="1">
    <source>
        <dbReference type="EMBL" id="EFA93225.1"/>
    </source>
</evidence>
<accession>D1W2J8</accession>
<evidence type="ECO:0000313" key="2">
    <source>
        <dbReference type="Proteomes" id="UP000005283"/>
    </source>
</evidence>
<dbReference type="AlphaFoldDB" id="D1W2J8"/>
<organism evidence="1 2">
    <name type="scientific">Hoylesella buccalis ATCC 35310</name>
    <dbReference type="NCBI Taxonomy" id="679190"/>
    <lineage>
        <taxon>Bacteria</taxon>
        <taxon>Pseudomonadati</taxon>
        <taxon>Bacteroidota</taxon>
        <taxon>Bacteroidia</taxon>
        <taxon>Bacteroidales</taxon>
        <taxon>Prevotellaceae</taxon>
        <taxon>Hoylesella</taxon>
    </lineage>
</organism>
<protein>
    <submittedName>
        <fullName evidence="1">Uncharacterized protein</fullName>
    </submittedName>
</protein>
<reference evidence="1 2" key="1">
    <citation type="submission" date="2009-12" db="EMBL/GenBank/DDBJ databases">
        <title>Genome Sequence of Prevotella buccalis ATCC 35310.</title>
        <authorList>
            <person name="Durkin A.S."/>
            <person name="Madupu R."/>
            <person name="Torralba M."/>
            <person name="Methe B."/>
            <person name="Sutton G."/>
            <person name="Strausberg R.L."/>
            <person name="Nelson K.E."/>
        </authorList>
    </citation>
    <scope>NUCLEOTIDE SEQUENCE [LARGE SCALE GENOMIC DNA]</scope>
    <source>
        <strain evidence="1 2">ATCC 35310</strain>
    </source>
</reference>
<dbReference type="EMBL" id="ADEG01000006">
    <property type="protein sequence ID" value="EFA93225.1"/>
    <property type="molecule type" value="Genomic_DNA"/>
</dbReference>
<sequence length="41" mass="5112">MYKCYFRKSRISHLVDEYQEKSPKRLFWGKVFLFFIVVQHG</sequence>
<comment type="caution">
    <text evidence="1">The sequence shown here is derived from an EMBL/GenBank/DDBJ whole genome shotgun (WGS) entry which is preliminary data.</text>
</comment>